<dbReference type="Proteomes" id="UP001275932">
    <property type="component" value="Unassembled WGS sequence"/>
</dbReference>
<evidence type="ECO:0000313" key="2">
    <source>
        <dbReference type="Proteomes" id="UP001275932"/>
    </source>
</evidence>
<evidence type="ECO:0000313" key="1">
    <source>
        <dbReference type="EMBL" id="MDX8415272.1"/>
    </source>
</evidence>
<sequence length="85" mass="9501">MFDIVLPSRGSTAYFGKFAVALFLRKAAFFCLHLVSRAFSGMTEAELKKPVDIYFAVKNGDLTRLFGTKKAAEKTYPPLFANNPF</sequence>
<reference evidence="1 2" key="1">
    <citation type="submission" date="2022-03" db="EMBL/GenBank/DDBJ databases">
        <title>Novel taxa within the pig intestine.</title>
        <authorList>
            <person name="Wylensek D."/>
            <person name="Bishof K."/>
            <person name="Afrizal A."/>
            <person name="Clavel T."/>
        </authorList>
    </citation>
    <scope>NUCLEOTIDE SEQUENCE [LARGE SCALE GENOMIC DNA]</scope>
    <source>
        <strain evidence="1 2">CLA-KB-P66</strain>
    </source>
</reference>
<keyword evidence="2" id="KW-1185">Reference proteome</keyword>
<accession>A0ABU4WIF0</accession>
<comment type="caution">
    <text evidence="1">The sequence shown here is derived from an EMBL/GenBank/DDBJ whole genome shotgun (WGS) entry which is preliminary data.</text>
</comment>
<dbReference type="EMBL" id="JALBUT010000003">
    <property type="protein sequence ID" value="MDX8415272.1"/>
    <property type="molecule type" value="Genomic_DNA"/>
</dbReference>
<organism evidence="1 2">
    <name type="scientific">Intestinicryptomonas porci</name>
    <dbReference type="NCBI Taxonomy" id="2926320"/>
    <lineage>
        <taxon>Bacteria</taxon>
        <taxon>Pseudomonadati</taxon>
        <taxon>Verrucomicrobiota</taxon>
        <taxon>Opitutia</taxon>
        <taxon>Opitutales</taxon>
        <taxon>Intestinicryptomonaceae</taxon>
        <taxon>Intestinicryptomonas</taxon>
    </lineage>
</organism>
<gene>
    <name evidence="1" type="ORF">MOX91_03645</name>
</gene>
<proteinExistence type="predicted"/>
<protein>
    <submittedName>
        <fullName evidence="1">Uncharacterized protein</fullName>
    </submittedName>
</protein>
<name>A0ABU4WIF0_9BACT</name>